<name>A0A915ILK1_ROMCU</name>
<dbReference type="AlphaFoldDB" id="A0A915ILK1"/>
<organism evidence="1 2">
    <name type="scientific">Romanomermis culicivorax</name>
    <name type="common">Nematode worm</name>
    <dbReference type="NCBI Taxonomy" id="13658"/>
    <lineage>
        <taxon>Eukaryota</taxon>
        <taxon>Metazoa</taxon>
        <taxon>Ecdysozoa</taxon>
        <taxon>Nematoda</taxon>
        <taxon>Enoplea</taxon>
        <taxon>Dorylaimia</taxon>
        <taxon>Mermithida</taxon>
        <taxon>Mermithoidea</taxon>
        <taxon>Mermithidae</taxon>
        <taxon>Romanomermis</taxon>
    </lineage>
</organism>
<evidence type="ECO:0000313" key="2">
    <source>
        <dbReference type="WBParaSite" id="nRc.2.0.1.t14695-RA"/>
    </source>
</evidence>
<evidence type="ECO:0000313" key="1">
    <source>
        <dbReference type="Proteomes" id="UP000887565"/>
    </source>
</evidence>
<sequence>MSNLLENCEDKNVLSKICIFKIIRMSNRRNRVSNLGVLLLAHQLFTTSNVPPITLSVILAQVAIFLGFVPSLDETKIGLGAVWLMIFKTKKPGAGVVDETSALAELQLKL</sequence>
<reference evidence="2" key="1">
    <citation type="submission" date="2022-11" db="UniProtKB">
        <authorList>
            <consortium name="WormBaseParasite"/>
        </authorList>
    </citation>
    <scope>IDENTIFICATION</scope>
</reference>
<protein>
    <submittedName>
        <fullName evidence="2">Uncharacterized protein</fullName>
    </submittedName>
</protein>
<dbReference type="Proteomes" id="UP000887565">
    <property type="component" value="Unplaced"/>
</dbReference>
<accession>A0A915ILK1</accession>
<proteinExistence type="predicted"/>
<dbReference type="WBParaSite" id="nRc.2.0.1.t14695-RA">
    <property type="protein sequence ID" value="nRc.2.0.1.t14695-RA"/>
    <property type="gene ID" value="nRc.2.0.1.g14695"/>
</dbReference>
<keyword evidence="1" id="KW-1185">Reference proteome</keyword>